<dbReference type="EMBL" id="CP110509">
    <property type="protein sequence ID" value="WMB27974.1"/>
    <property type="molecule type" value="Genomic_DNA"/>
</dbReference>
<accession>A0ABY9LGI4</accession>
<dbReference type="SUPFAM" id="SSF55909">
    <property type="entry name" value="Pentein"/>
    <property type="match status" value="1"/>
</dbReference>
<gene>
    <name evidence="1" type="ORF">N1496_08215</name>
</gene>
<dbReference type="PANTHER" id="PTHR47271:SF2">
    <property type="entry name" value="ARGININE DEIMINASE"/>
    <property type="match status" value="1"/>
</dbReference>
<dbReference type="Proteomes" id="UP001238096">
    <property type="component" value="Chromosome"/>
</dbReference>
<proteinExistence type="predicted"/>
<sequence length="285" mass="32121">MNEKVYVSNATNELKKVIVCSPKYYKFNAINEITKAWMEKGETEQNDLMVKEWQTLIDAYKDNGVEVVEMEPQKEMEVQTFARDFGAMIKEGAIIGKFRHPARQVETQAYEAKLKELGVPIVARCNAGCFEGGDFWMIDEHTIAFGLVDRTDKAGVANLREQLQKFGYTVVGVPIAPEHLHLDMCFNIVAPKVCLAAKSVLPFWFIRMLERRDFTIIDVPEELIEKHGCNVQALGNNKVLGIKNNKTVNEAMEKAGVEVIKLPLEQILKAGGGPHCMTYPVERSV</sequence>
<dbReference type="PANTHER" id="PTHR47271">
    <property type="entry name" value="ARGININE DEIMINASE"/>
    <property type="match status" value="1"/>
</dbReference>
<reference evidence="2" key="1">
    <citation type="submission" date="2022-10" db="EMBL/GenBank/DDBJ databases">
        <title>Streptococcus didelphis as causative of fatal infections in opossums (Didelphis albiventris).</title>
        <authorList>
            <person name="Breyer G.M."/>
            <person name="Da Silva M.E.R.J."/>
            <person name="Siqueira F.M."/>
        </authorList>
    </citation>
    <scope>NUCLEOTIDE SEQUENCE [LARGE SCALE GENOMIC DNA]</scope>
    <source>
        <strain evidence="2">LBVP101/21</strain>
    </source>
</reference>
<protein>
    <submittedName>
        <fullName evidence="1">Arginine deiminase family protein</fullName>
    </submittedName>
</protein>
<dbReference type="Pfam" id="PF19420">
    <property type="entry name" value="DDAH_eukar"/>
    <property type="match status" value="1"/>
</dbReference>
<evidence type="ECO:0000313" key="1">
    <source>
        <dbReference type="EMBL" id="WMB27974.1"/>
    </source>
</evidence>
<keyword evidence="2" id="KW-1185">Reference proteome</keyword>
<dbReference type="Gene3D" id="3.75.10.10">
    <property type="entry name" value="L-arginine/glycine Amidinotransferase, Chain A"/>
    <property type="match status" value="1"/>
</dbReference>
<dbReference type="RefSeq" id="WP_018367063.1">
    <property type="nucleotide sequence ID" value="NZ_CP104407.1"/>
</dbReference>
<organism evidence="1 2">
    <name type="scientific">Streptococcus didelphis</name>
    <dbReference type="NCBI Taxonomy" id="102886"/>
    <lineage>
        <taxon>Bacteria</taxon>
        <taxon>Bacillati</taxon>
        <taxon>Bacillota</taxon>
        <taxon>Bacilli</taxon>
        <taxon>Lactobacillales</taxon>
        <taxon>Streptococcaceae</taxon>
        <taxon>Streptococcus</taxon>
    </lineage>
</organism>
<evidence type="ECO:0000313" key="2">
    <source>
        <dbReference type="Proteomes" id="UP001238096"/>
    </source>
</evidence>
<name>A0ABY9LGI4_9STRE</name>